<dbReference type="PANTHER" id="PTHR38459:SF1">
    <property type="entry name" value="PROPHAGE BACTOPRENOL-LINKED GLUCOSE TRANSLOCASE HOMOLOG"/>
    <property type="match status" value="1"/>
</dbReference>
<comment type="function">
    <text evidence="6 7">Involved in O antigen modification. Involved in the translocation of bactoprenol-linked glucose across the cytoplasmic membrane.</text>
</comment>
<evidence type="ECO:0000256" key="6">
    <source>
        <dbReference type="ARBA" id="ARBA00025595"/>
    </source>
</evidence>
<evidence type="ECO:0000259" key="9">
    <source>
        <dbReference type="Pfam" id="PF04138"/>
    </source>
</evidence>
<keyword evidence="2 7" id="KW-0813">Transport</keyword>
<protein>
    <recommendedName>
        <fullName evidence="7">Bactoprenol-linked glucose translocase</fullName>
    </recommendedName>
</protein>
<evidence type="ECO:0000256" key="4">
    <source>
        <dbReference type="ARBA" id="ARBA00022989"/>
    </source>
</evidence>
<dbReference type="InterPro" id="IPR007267">
    <property type="entry name" value="GtrA_DPMS_TM"/>
</dbReference>
<keyword evidence="5 8" id="KW-0472">Membrane</keyword>
<dbReference type="EMBL" id="CP165628">
    <property type="protein sequence ID" value="XDU74436.1"/>
    <property type="molecule type" value="Genomic_DNA"/>
</dbReference>
<dbReference type="InterPro" id="IPR051401">
    <property type="entry name" value="GtrA_CellWall_Glycosyl"/>
</dbReference>
<evidence type="ECO:0000256" key="7">
    <source>
        <dbReference type="PIRNR" id="PIRNR006298"/>
    </source>
</evidence>
<reference evidence="10" key="1">
    <citation type="submission" date="2024-07" db="EMBL/GenBank/DDBJ databases">
        <authorList>
            <person name="Biller S.J."/>
        </authorList>
    </citation>
    <scope>NUCLEOTIDE SEQUENCE</scope>
    <source>
        <strain evidence="10">WC2420</strain>
    </source>
</reference>
<feature type="domain" description="GtrA/DPMS transmembrane" evidence="9">
    <location>
        <begin position="7"/>
        <end position="116"/>
    </location>
</feature>
<sequence>MLKLLFKYCVVGAFNTLLHWLTFAIVYNYLHASQAMSNLAGFCIAVTFSFFVNAKWTFNAEHTTFRYFIYVGFMGCVALAFGFIADEMQFNPYITLVGFTITSLVIGFLYSNFVVFRAKA</sequence>
<proteinExistence type="inferred from homology"/>
<dbReference type="RefSeq" id="WP_369790613.1">
    <property type="nucleotide sequence ID" value="NZ_CP165628.1"/>
</dbReference>
<dbReference type="GO" id="GO:0005886">
    <property type="term" value="C:plasma membrane"/>
    <property type="evidence" value="ECO:0007669"/>
    <property type="project" value="TreeGrafter"/>
</dbReference>
<dbReference type="PANTHER" id="PTHR38459">
    <property type="entry name" value="PROPHAGE BACTOPRENOL-LINKED GLUCOSE TRANSLOCASE HOMOLOG"/>
    <property type="match status" value="1"/>
</dbReference>
<dbReference type="GO" id="GO:0000271">
    <property type="term" value="P:polysaccharide biosynthetic process"/>
    <property type="evidence" value="ECO:0007669"/>
    <property type="project" value="InterPro"/>
</dbReference>
<dbReference type="PIRSF" id="PIRSF006298">
    <property type="entry name" value="GtrA_prd"/>
    <property type="match status" value="1"/>
</dbReference>
<evidence type="ECO:0000256" key="5">
    <source>
        <dbReference type="ARBA" id="ARBA00023136"/>
    </source>
</evidence>
<name>A0AB39VYE4_9GAMM</name>
<evidence type="ECO:0000256" key="1">
    <source>
        <dbReference type="ARBA" id="ARBA00004141"/>
    </source>
</evidence>
<dbReference type="InterPro" id="IPR016480">
    <property type="entry name" value="Glc_translocase_bactprenl-link"/>
</dbReference>
<feature type="transmembrane region" description="Helical" evidence="8">
    <location>
        <begin position="90"/>
        <end position="116"/>
    </location>
</feature>
<feature type="transmembrane region" description="Helical" evidence="8">
    <location>
        <begin position="5"/>
        <end position="29"/>
    </location>
</feature>
<gene>
    <name evidence="10" type="ORF">AB3G37_10320</name>
</gene>
<evidence type="ECO:0000256" key="8">
    <source>
        <dbReference type="SAM" id="Phobius"/>
    </source>
</evidence>
<keyword evidence="3 8" id="KW-0812">Transmembrane</keyword>
<organism evidence="10">
    <name type="scientific">Rouxiella sp. WC2420</name>
    <dbReference type="NCBI Taxonomy" id="3234145"/>
    <lineage>
        <taxon>Bacteria</taxon>
        <taxon>Pseudomonadati</taxon>
        <taxon>Pseudomonadota</taxon>
        <taxon>Gammaproteobacteria</taxon>
        <taxon>Enterobacterales</taxon>
        <taxon>Yersiniaceae</taxon>
        <taxon>Rouxiella</taxon>
    </lineage>
</organism>
<dbReference type="AlphaFoldDB" id="A0AB39VYE4"/>
<comment type="subcellular location">
    <subcellularLocation>
        <location evidence="1">Membrane</location>
        <topology evidence="1">Multi-pass membrane protein</topology>
    </subcellularLocation>
</comment>
<evidence type="ECO:0000256" key="2">
    <source>
        <dbReference type="ARBA" id="ARBA00022448"/>
    </source>
</evidence>
<feature type="transmembrane region" description="Helical" evidence="8">
    <location>
        <begin position="35"/>
        <end position="53"/>
    </location>
</feature>
<evidence type="ECO:0000313" key="10">
    <source>
        <dbReference type="EMBL" id="XDU74436.1"/>
    </source>
</evidence>
<accession>A0AB39VYE4</accession>
<evidence type="ECO:0000256" key="3">
    <source>
        <dbReference type="ARBA" id="ARBA00022692"/>
    </source>
</evidence>
<dbReference type="Pfam" id="PF04138">
    <property type="entry name" value="GtrA_DPMS_TM"/>
    <property type="match status" value="1"/>
</dbReference>
<comment type="similarity">
    <text evidence="7">Belongs to the gtrA family.</text>
</comment>
<keyword evidence="4 8" id="KW-1133">Transmembrane helix</keyword>
<feature type="transmembrane region" description="Helical" evidence="8">
    <location>
        <begin position="65"/>
        <end position="84"/>
    </location>
</feature>